<dbReference type="KEGG" id="rci:RCIX345"/>
<dbReference type="Pfam" id="PF23985">
    <property type="entry name" value="DUF7308"/>
    <property type="match status" value="1"/>
</dbReference>
<dbReference type="RefSeq" id="WP_012036702.1">
    <property type="nucleotide sequence ID" value="NC_009464.1"/>
</dbReference>
<evidence type="ECO:0000313" key="3">
    <source>
        <dbReference type="EMBL" id="CAJ35798.1"/>
    </source>
</evidence>
<dbReference type="GeneID" id="5144616"/>
<dbReference type="Pfam" id="PF23960">
    <property type="entry name" value="DUF7289"/>
    <property type="match status" value="1"/>
</dbReference>
<feature type="domain" description="DUF7308" evidence="2">
    <location>
        <begin position="354"/>
        <end position="464"/>
    </location>
</feature>
<keyword evidence="4" id="KW-1185">Reference proteome</keyword>
<dbReference type="eggNOG" id="arCOG02911">
    <property type="taxonomic scope" value="Archaea"/>
</dbReference>
<evidence type="ECO:0000259" key="2">
    <source>
        <dbReference type="Pfam" id="PF23985"/>
    </source>
</evidence>
<accession>Q0W745</accession>
<reference evidence="3 4" key="1">
    <citation type="journal article" date="2006" name="Science">
        <title>Genome of rice cluster I archaea -- the key methane producers in the rice rhizosphere.</title>
        <authorList>
            <person name="Erkel C."/>
            <person name="Kube M."/>
            <person name="Reinhardt R."/>
            <person name="Liesack W."/>
        </authorList>
    </citation>
    <scope>NUCLEOTIDE SEQUENCE [LARGE SCALE GENOMIC DNA]</scope>
    <source>
        <strain evidence="4">DSM 22066 / NBRC 105507 / MRE50</strain>
    </source>
</reference>
<evidence type="ECO:0000313" key="4">
    <source>
        <dbReference type="Proteomes" id="UP000000663"/>
    </source>
</evidence>
<dbReference type="PATRIC" id="fig|351160.9.peg.2437"/>
<protein>
    <recommendedName>
        <fullName evidence="2">DUF7308 domain-containing protein</fullName>
    </recommendedName>
</protein>
<keyword evidence="1" id="KW-0812">Transmembrane</keyword>
<sequence>MRAVDQKKDLNGLDRMRCSKIYDSTAVSETMGVILLLGLVTVGITIVLTLGMQTITNAKTDANYNGVEQAFTVAESKLSKARFSTSIYQEAPFELRDSTVTINDSWDNSHIIVYNIDGVTEIYNGSMGTISCQVGDREIAYQDGGIWTLYPDGGSVMISPPVFDYNGVTLTLPVTKIKGDEALAASGNSQVVINVNSSSPALVYPKEGVGGNPVPQGFAINLSIKSDYYRAWADYINERTRAQAMIDHKNKTVNVSLKSGVPVQSGLVSSGFTTKSMETGVSAPVKTFKLNLVLRNTGNDYTITYGVPSPNKNNVPDPDLLMTVSRTKGGGNKEYAYIEYKYVNGDITELFSTAIPFERKNDGSLDVDLLNHSIEMTYEGDPSVTWGDDMSVHDSSIMKIDYDDTTYSDVVEGDAKTLHDITQHYLWVMAKQDQQNNDVYNGPFYEVIGKDKYDGSASTFQLSYVSSEDIKYLYITEGILYTRLSLQSI</sequence>
<proteinExistence type="predicted"/>
<keyword evidence="1" id="KW-1133">Transmembrane helix</keyword>
<dbReference type="InterPro" id="IPR055732">
    <property type="entry name" value="DUF7308"/>
</dbReference>
<dbReference type="STRING" id="351160.RCIX345"/>
<dbReference type="InterPro" id="IPR055713">
    <property type="entry name" value="DUF7289"/>
</dbReference>
<feature type="transmembrane region" description="Helical" evidence="1">
    <location>
        <begin position="21"/>
        <end position="50"/>
    </location>
</feature>
<dbReference type="EMBL" id="AM114193">
    <property type="protein sequence ID" value="CAJ35798.1"/>
    <property type="molecule type" value="Genomic_DNA"/>
</dbReference>
<dbReference type="AlphaFoldDB" id="Q0W745"/>
<keyword evidence="1" id="KW-0472">Membrane</keyword>
<name>Q0W745_METAR</name>
<evidence type="ECO:0000256" key="1">
    <source>
        <dbReference type="SAM" id="Phobius"/>
    </source>
</evidence>
<organism evidence="3 4">
    <name type="scientific">Methanocella arvoryzae (strain DSM 22066 / NBRC 105507 / MRE50)</name>
    <dbReference type="NCBI Taxonomy" id="351160"/>
    <lineage>
        <taxon>Archaea</taxon>
        <taxon>Methanobacteriati</taxon>
        <taxon>Methanobacteriota</taxon>
        <taxon>Stenosarchaea group</taxon>
        <taxon>Methanomicrobia</taxon>
        <taxon>Methanocellales</taxon>
        <taxon>Methanocellaceae</taxon>
        <taxon>Methanocella</taxon>
    </lineage>
</organism>
<dbReference type="Proteomes" id="UP000000663">
    <property type="component" value="Chromosome"/>
</dbReference>
<gene>
    <name evidence="3" type="ORF">RCIX345</name>
</gene>
<dbReference type="OrthoDB" id="148042at2157"/>